<dbReference type="AlphaFoldDB" id="A0A9P4UGE1"/>
<keyword evidence="2" id="KW-1185">Reference proteome</keyword>
<organism evidence="1 2">
    <name type="scientific">Karstenula rhodostoma CBS 690.94</name>
    <dbReference type="NCBI Taxonomy" id="1392251"/>
    <lineage>
        <taxon>Eukaryota</taxon>
        <taxon>Fungi</taxon>
        <taxon>Dikarya</taxon>
        <taxon>Ascomycota</taxon>
        <taxon>Pezizomycotina</taxon>
        <taxon>Dothideomycetes</taxon>
        <taxon>Pleosporomycetidae</taxon>
        <taxon>Pleosporales</taxon>
        <taxon>Massarineae</taxon>
        <taxon>Didymosphaeriaceae</taxon>
        <taxon>Karstenula</taxon>
    </lineage>
</organism>
<dbReference type="EMBL" id="MU001495">
    <property type="protein sequence ID" value="KAF2448433.1"/>
    <property type="molecule type" value="Genomic_DNA"/>
</dbReference>
<protein>
    <submittedName>
        <fullName evidence="1">Uncharacterized protein</fullName>
    </submittedName>
</protein>
<evidence type="ECO:0000313" key="1">
    <source>
        <dbReference type="EMBL" id="KAF2448433.1"/>
    </source>
</evidence>
<comment type="caution">
    <text evidence="1">The sequence shown here is derived from an EMBL/GenBank/DDBJ whole genome shotgun (WGS) entry which is preliminary data.</text>
</comment>
<reference evidence="1" key="1">
    <citation type="journal article" date="2020" name="Stud. Mycol.">
        <title>101 Dothideomycetes genomes: a test case for predicting lifestyles and emergence of pathogens.</title>
        <authorList>
            <person name="Haridas S."/>
            <person name="Albert R."/>
            <person name="Binder M."/>
            <person name="Bloem J."/>
            <person name="Labutti K."/>
            <person name="Salamov A."/>
            <person name="Andreopoulos B."/>
            <person name="Baker S."/>
            <person name="Barry K."/>
            <person name="Bills G."/>
            <person name="Bluhm B."/>
            <person name="Cannon C."/>
            <person name="Castanera R."/>
            <person name="Culley D."/>
            <person name="Daum C."/>
            <person name="Ezra D."/>
            <person name="Gonzalez J."/>
            <person name="Henrissat B."/>
            <person name="Kuo A."/>
            <person name="Liang C."/>
            <person name="Lipzen A."/>
            <person name="Lutzoni F."/>
            <person name="Magnuson J."/>
            <person name="Mondo S."/>
            <person name="Nolan M."/>
            <person name="Ohm R."/>
            <person name="Pangilinan J."/>
            <person name="Park H.-J."/>
            <person name="Ramirez L."/>
            <person name="Alfaro M."/>
            <person name="Sun H."/>
            <person name="Tritt A."/>
            <person name="Yoshinaga Y."/>
            <person name="Zwiers L.-H."/>
            <person name="Turgeon B."/>
            <person name="Goodwin S."/>
            <person name="Spatafora J."/>
            <person name="Crous P."/>
            <person name="Grigoriev I."/>
        </authorList>
    </citation>
    <scope>NUCLEOTIDE SEQUENCE</scope>
    <source>
        <strain evidence="1">CBS 690.94</strain>
    </source>
</reference>
<dbReference type="Proteomes" id="UP000799764">
    <property type="component" value="Unassembled WGS sequence"/>
</dbReference>
<sequence length="76" mass="8093">MRAGDLLSSHLVCTSLPAAEALQSPALTFGVPFMAVSTATCCSLPPRADARNVRHARNSRPLLEPRTGYPALDVVF</sequence>
<name>A0A9P4UGE1_9PLEO</name>
<accession>A0A9P4UGE1</accession>
<gene>
    <name evidence="1" type="ORF">P171DRAFT_428512</name>
</gene>
<dbReference type="OrthoDB" id="10482614at2759"/>
<evidence type="ECO:0000313" key="2">
    <source>
        <dbReference type="Proteomes" id="UP000799764"/>
    </source>
</evidence>
<proteinExistence type="predicted"/>